<evidence type="ECO:0000256" key="1">
    <source>
        <dbReference type="SAM" id="MobiDB-lite"/>
    </source>
</evidence>
<proteinExistence type="predicted"/>
<dbReference type="Proteomes" id="UP000390335">
    <property type="component" value="Unassembled WGS sequence"/>
</dbReference>
<dbReference type="EMBL" id="BLAJ01000003">
    <property type="protein sequence ID" value="GES49985.1"/>
    <property type="molecule type" value="Genomic_DNA"/>
</dbReference>
<evidence type="ECO:0000313" key="3">
    <source>
        <dbReference type="Proteomes" id="UP000390335"/>
    </source>
</evidence>
<sequence length="142" mass="15312">METRQTRGDRDDGMAEFVRRECPAELLRELNAARKTSHGVRDGDLPPIAAGQPDDPGDVRPGQAGAVLGEPRKAFVGEVAAKIVAKDSDTCMGVLERQLDMVFQPAGPKYCRIGDRPVVAGAGDHHAFPVDHPVEAFQGRSR</sequence>
<comment type="caution">
    <text evidence="2">The sequence shown here is derived from an EMBL/GenBank/DDBJ whole genome shotgun (WGS) entry which is preliminary data.</text>
</comment>
<protein>
    <submittedName>
        <fullName evidence="2">Uncharacterized protein</fullName>
    </submittedName>
</protein>
<evidence type="ECO:0000313" key="2">
    <source>
        <dbReference type="EMBL" id="GES49985.1"/>
    </source>
</evidence>
<keyword evidence="3" id="KW-1185">Reference proteome</keyword>
<name>A0ABQ0Z3D6_9HYPH</name>
<organism evidence="2 3">
    <name type="scientific">Rhizobium dioscoreae</name>
    <dbReference type="NCBI Taxonomy" id="2653122"/>
    <lineage>
        <taxon>Bacteria</taxon>
        <taxon>Pseudomonadati</taxon>
        <taxon>Pseudomonadota</taxon>
        <taxon>Alphaproteobacteria</taxon>
        <taxon>Hyphomicrobiales</taxon>
        <taxon>Rhizobiaceae</taxon>
        <taxon>Rhizobium/Agrobacterium group</taxon>
        <taxon>Rhizobium</taxon>
    </lineage>
</organism>
<feature type="region of interest" description="Disordered" evidence="1">
    <location>
        <begin position="33"/>
        <end position="64"/>
    </location>
</feature>
<reference evidence="2 3" key="1">
    <citation type="journal article" date="2020" name="Genome Biol. Evol.">
        <title>Rhizobium dioscoreae sp. nov., a plant growth-promoting bacterium isolated from yam (Dioscorea species).</title>
        <authorList>
            <person name="Ouyabe M."/>
            <person name="Tanaka N."/>
            <person name="Shiwa Y."/>
            <person name="Fujita N."/>
            <person name="Kikuno H."/>
            <person name="Babil P."/>
            <person name="Shiwachi H."/>
        </authorList>
    </citation>
    <scope>NUCLEOTIDE SEQUENCE [LARGE SCALE GENOMIC DNA]</scope>
    <source>
        <strain evidence="2 3">S-93</strain>
    </source>
</reference>
<accession>A0ABQ0Z3D6</accession>
<gene>
    <name evidence="2" type="ORF">RsS93_25990</name>
</gene>